<organism evidence="15 16">
    <name type="scientific">Pantoea eucrina</name>
    <dbReference type="NCBI Taxonomy" id="472693"/>
    <lineage>
        <taxon>Bacteria</taxon>
        <taxon>Pseudomonadati</taxon>
        <taxon>Pseudomonadota</taxon>
        <taxon>Gammaproteobacteria</taxon>
        <taxon>Enterobacterales</taxon>
        <taxon>Erwiniaceae</taxon>
        <taxon>Pantoea</taxon>
    </lineage>
</organism>
<dbReference type="NCBIfam" id="TIGR00682">
    <property type="entry name" value="lpxK"/>
    <property type="match status" value="1"/>
</dbReference>
<dbReference type="PANTHER" id="PTHR42724">
    <property type="entry name" value="TETRAACYLDISACCHARIDE 4'-KINASE"/>
    <property type="match status" value="1"/>
</dbReference>
<keyword evidence="9 13" id="KW-0418">Kinase</keyword>
<evidence type="ECO:0000256" key="2">
    <source>
        <dbReference type="ARBA" id="ARBA00004870"/>
    </source>
</evidence>
<dbReference type="GeneID" id="84690851"/>
<comment type="similarity">
    <text evidence="13">Belongs to the LpxK family.</text>
</comment>
<keyword evidence="8 13" id="KW-0547">Nucleotide-binding</keyword>
<proteinExistence type="inferred from homology"/>
<evidence type="ECO:0000256" key="4">
    <source>
        <dbReference type="ARBA" id="ARBA00016436"/>
    </source>
</evidence>
<dbReference type="EC" id="2.7.1.130" evidence="3 13"/>
<dbReference type="SUPFAM" id="SSF52540">
    <property type="entry name" value="P-loop containing nucleoside triphosphate hydrolases"/>
    <property type="match status" value="1"/>
</dbReference>
<evidence type="ECO:0000256" key="8">
    <source>
        <dbReference type="ARBA" id="ARBA00022741"/>
    </source>
</evidence>
<keyword evidence="14" id="KW-0812">Transmembrane</keyword>
<feature type="transmembrane region" description="Helical" evidence="14">
    <location>
        <begin position="12"/>
        <end position="30"/>
    </location>
</feature>
<evidence type="ECO:0000256" key="3">
    <source>
        <dbReference type="ARBA" id="ARBA00012071"/>
    </source>
</evidence>
<keyword evidence="7 13" id="KW-0808">Transferase</keyword>
<evidence type="ECO:0000256" key="6">
    <source>
        <dbReference type="ARBA" id="ARBA00022556"/>
    </source>
</evidence>
<gene>
    <name evidence="13 15" type="primary">lpxK</name>
    <name evidence="15" type="ORF">JJB79_03770</name>
</gene>
<evidence type="ECO:0000256" key="5">
    <source>
        <dbReference type="ARBA" id="ARBA00022516"/>
    </source>
</evidence>
<dbReference type="EMBL" id="JAFCXS010000001">
    <property type="protein sequence ID" value="MBM0746542.1"/>
    <property type="molecule type" value="Genomic_DNA"/>
</dbReference>
<comment type="function">
    <text evidence="1 13">Transfers the gamma-phosphate of ATP to the 4'-position of a tetraacyldisaccharide 1-phosphate intermediate (termed DS-1-P) to form tetraacyldisaccharide 1,4'-bis-phosphate (lipid IVA).</text>
</comment>
<name>A0ABS1Z2B7_9GAMM</name>
<reference evidence="15 16" key="1">
    <citation type="submission" date="2021-01" db="EMBL/GenBank/DDBJ databases">
        <title>Complete genome sequence of Pantoea eucrina OB49, a heavy metal tolerant bacterium with PGPR potential isolated from wheat in Algeria.</title>
        <authorList>
            <person name="Lekired A."/>
            <person name="Ouzari I.H."/>
        </authorList>
    </citation>
    <scope>NUCLEOTIDE SEQUENCE [LARGE SCALE GENOMIC DNA]</scope>
    <source>
        <strain evidence="15 16">OB49</strain>
    </source>
</reference>
<dbReference type="GO" id="GO:0009029">
    <property type="term" value="F:lipid-A 4'-kinase activity"/>
    <property type="evidence" value="ECO:0007669"/>
    <property type="project" value="UniProtKB-EC"/>
</dbReference>
<dbReference type="InterPro" id="IPR027417">
    <property type="entry name" value="P-loop_NTPase"/>
</dbReference>
<dbReference type="Proteomes" id="UP000809137">
    <property type="component" value="Unassembled WGS sequence"/>
</dbReference>
<evidence type="ECO:0000256" key="10">
    <source>
        <dbReference type="ARBA" id="ARBA00022840"/>
    </source>
</evidence>
<keyword evidence="10 13" id="KW-0067">ATP-binding</keyword>
<evidence type="ECO:0000313" key="16">
    <source>
        <dbReference type="Proteomes" id="UP000809137"/>
    </source>
</evidence>
<evidence type="ECO:0000313" key="15">
    <source>
        <dbReference type="EMBL" id="MBM0746542.1"/>
    </source>
</evidence>
<comment type="caution">
    <text evidence="15">The sequence shown here is derived from an EMBL/GenBank/DDBJ whole genome shotgun (WGS) entry which is preliminary data.</text>
</comment>
<comment type="catalytic activity">
    <reaction evidence="13">
        <text>a lipid A disaccharide + ATP = a lipid IVA + ADP + H(+)</text>
        <dbReference type="Rhea" id="RHEA:67840"/>
        <dbReference type="ChEBI" id="CHEBI:15378"/>
        <dbReference type="ChEBI" id="CHEBI:30616"/>
        <dbReference type="ChEBI" id="CHEBI:176343"/>
        <dbReference type="ChEBI" id="CHEBI:176425"/>
        <dbReference type="ChEBI" id="CHEBI:456216"/>
        <dbReference type="EC" id="2.7.1.130"/>
    </reaction>
</comment>
<keyword evidence="16" id="KW-1185">Reference proteome</keyword>
<dbReference type="Pfam" id="PF02606">
    <property type="entry name" value="LpxK"/>
    <property type="match status" value="1"/>
</dbReference>
<evidence type="ECO:0000256" key="7">
    <source>
        <dbReference type="ARBA" id="ARBA00022679"/>
    </source>
</evidence>
<keyword evidence="11 13" id="KW-0443">Lipid metabolism</keyword>
<keyword evidence="14" id="KW-0472">Membrane</keyword>
<keyword evidence="6 13" id="KW-0441">Lipid A biosynthesis</keyword>
<keyword evidence="5 13" id="KW-0444">Lipid biosynthesis</keyword>
<evidence type="ECO:0000256" key="12">
    <source>
        <dbReference type="ARBA" id="ARBA00029757"/>
    </source>
</evidence>
<sequence>MIERIWSGRSPLWLLLWPLSLLYGAITWLIRLSYQRGWQQSWRAPCPVVVVGNLTAGGNGKTPVVIWLTEALQARGLRPGVVSRGYGGKAAHYPLLVTGETSTAEAGDEPVLIAQRTGVPVAVAPRRRQAIEALLAAHSLDIIITDDGLQHYALQRDREIVVVDGVRRFGNGWWLPAGPMRERAHRLQQVDAVIVNGGNATSPEIAMTLQPGRAVNLLSGETAALSALPDIVAMAGIGHPPRFFTTLQQQGIKTVAEIAFADHHAYSEPELAGLTLSGQCLLMTEKDAVKCRKFARDNWWYLPVEAQLSGAAVAPLLDDITRLARGA</sequence>
<protein>
    <recommendedName>
        <fullName evidence="4 13">Tetraacyldisaccharide 4'-kinase</fullName>
        <ecNumber evidence="3 13">2.7.1.130</ecNumber>
    </recommendedName>
    <alternativeName>
        <fullName evidence="12 13">Lipid A 4'-kinase</fullName>
    </alternativeName>
</protein>
<evidence type="ECO:0000256" key="11">
    <source>
        <dbReference type="ARBA" id="ARBA00023098"/>
    </source>
</evidence>
<dbReference type="PANTHER" id="PTHR42724:SF1">
    <property type="entry name" value="TETRAACYLDISACCHARIDE 4'-KINASE, MITOCHONDRIAL-RELATED"/>
    <property type="match status" value="1"/>
</dbReference>
<evidence type="ECO:0000256" key="1">
    <source>
        <dbReference type="ARBA" id="ARBA00002274"/>
    </source>
</evidence>
<accession>A0ABS1Z2B7</accession>
<keyword evidence="14" id="KW-1133">Transmembrane helix</keyword>
<dbReference type="InterPro" id="IPR003758">
    <property type="entry name" value="LpxK"/>
</dbReference>
<comment type="pathway">
    <text evidence="2 13">Glycolipid biosynthesis; lipid IV(A) biosynthesis; lipid IV(A) from (3R)-3-hydroxytetradecanoyl-[acyl-carrier-protein] and UDP-N-acetyl-alpha-D-glucosamine: step 6/6.</text>
</comment>
<feature type="binding site" evidence="13">
    <location>
        <begin position="55"/>
        <end position="62"/>
    </location>
    <ligand>
        <name>ATP</name>
        <dbReference type="ChEBI" id="CHEBI:30616"/>
    </ligand>
</feature>
<evidence type="ECO:0000256" key="13">
    <source>
        <dbReference type="HAMAP-Rule" id="MF_00409"/>
    </source>
</evidence>
<evidence type="ECO:0000256" key="9">
    <source>
        <dbReference type="ARBA" id="ARBA00022777"/>
    </source>
</evidence>
<dbReference type="HAMAP" id="MF_00409">
    <property type="entry name" value="LpxK"/>
    <property type="match status" value="1"/>
</dbReference>
<evidence type="ECO:0000256" key="14">
    <source>
        <dbReference type="SAM" id="Phobius"/>
    </source>
</evidence>
<dbReference type="RefSeq" id="WP_039383567.1">
    <property type="nucleotide sequence ID" value="NZ_CP083448.1"/>
</dbReference>